<accession>A0ABV0ZZY5</accession>
<organism evidence="2 3">
    <name type="scientific">Ameca splendens</name>
    <dbReference type="NCBI Taxonomy" id="208324"/>
    <lineage>
        <taxon>Eukaryota</taxon>
        <taxon>Metazoa</taxon>
        <taxon>Chordata</taxon>
        <taxon>Craniata</taxon>
        <taxon>Vertebrata</taxon>
        <taxon>Euteleostomi</taxon>
        <taxon>Actinopterygii</taxon>
        <taxon>Neopterygii</taxon>
        <taxon>Teleostei</taxon>
        <taxon>Neoteleostei</taxon>
        <taxon>Acanthomorphata</taxon>
        <taxon>Ovalentaria</taxon>
        <taxon>Atherinomorphae</taxon>
        <taxon>Cyprinodontiformes</taxon>
        <taxon>Goodeidae</taxon>
        <taxon>Ameca</taxon>
    </lineage>
</organism>
<gene>
    <name evidence="2" type="ORF">AMECASPLE_024495</name>
</gene>
<reference evidence="2 3" key="1">
    <citation type="submission" date="2021-06" db="EMBL/GenBank/DDBJ databases">
        <authorList>
            <person name="Palmer J.M."/>
        </authorList>
    </citation>
    <scope>NUCLEOTIDE SEQUENCE [LARGE SCALE GENOMIC DNA]</scope>
    <source>
        <strain evidence="2 3">AS_MEX2019</strain>
        <tissue evidence="2">Muscle</tissue>
    </source>
</reference>
<proteinExistence type="predicted"/>
<dbReference type="Proteomes" id="UP001469553">
    <property type="component" value="Unassembled WGS sequence"/>
</dbReference>
<keyword evidence="3" id="KW-1185">Reference proteome</keyword>
<sequence length="157" mass="18007">MVNKEAEDICQDESQHSINQVPDTLMGTVFDSLQIKEEPEELHLKQVEVHSESEPQQVVKKETQGTSQDENQDVLKLETDALMVLATHEEKDDREPEPNGNQIFYPNFPKGKYHHEMQNYGPSGSCTDEQLKKRAQKTRGQSENVEKTFKHKKTNNG</sequence>
<feature type="region of interest" description="Disordered" evidence="1">
    <location>
        <begin position="1"/>
        <end position="23"/>
    </location>
</feature>
<comment type="caution">
    <text evidence="2">The sequence shown here is derived from an EMBL/GenBank/DDBJ whole genome shotgun (WGS) entry which is preliminary data.</text>
</comment>
<dbReference type="EMBL" id="JAHRIP010077577">
    <property type="protein sequence ID" value="MEQ2311819.1"/>
    <property type="molecule type" value="Genomic_DNA"/>
</dbReference>
<feature type="compositionally biased region" description="Basic and acidic residues" evidence="1">
    <location>
        <begin position="88"/>
        <end position="97"/>
    </location>
</feature>
<evidence type="ECO:0000313" key="3">
    <source>
        <dbReference type="Proteomes" id="UP001469553"/>
    </source>
</evidence>
<protein>
    <submittedName>
        <fullName evidence="2">Uncharacterized protein</fullName>
    </submittedName>
</protein>
<evidence type="ECO:0000313" key="2">
    <source>
        <dbReference type="EMBL" id="MEQ2311819.1"/>
    </source>
</evidence>
<name>A0ABV0ZZY5_9TELE</name>
<evidence type="ECO:0000256" key="1">
    <source>
        <dbReference type="SAM" id="MobiDB-lite"/>
    </source>
</evidence>
<feature type="region of interest" description="Disordered" evidence="1">
    <location>
        <begin position="47"/>
        <end position="73"/>
    </location>
</feature>
<feature type="compositionally biased region" description="Basic and acidic residues" evidence="1">
    <location>
        <begin position="47"/>
        <end position="63"/>
    </location>
</feature>
<feature type="region of interest" description="Disordered" evidence="1">
    <location>
        <begin position="88"/>
        <end position="157"/>
    </location>
</feature>